<keyword evidence="1" id="KW-0472">Membrane</keyword>
<accession>A0A1N7DWV9</accession>
<feature type="transmembrane region" description="Helical" evidence="1">
    <location>
        <begin position="124"/>
        <end position="143"/>
    </location>
</feature>
<feature type="transmembrane region" description="Helical" evidence="1">
    <location>
        <begin position="40"/>
        <end position="62"/>
    </location>
</feature>
<dbReference type="AlphaFoldDB" id="A0A1N7DWV9"/>
<evidence type="ECO:0000313" key="5">
    <source>
        <dbReference type="Proteomes" id="UP000548326"/>
    </source>
</evidence>
<dbReference type="OrthoDB" id="795301at2"/>
<protein>
    <submittedName>
        <fullName evidence="3">Flp pilus assembly protein TadB</fullName>
    </submittedName>
</protein>
<evidence type="ECO:0000313" key="3">
    <source>
        <dbReference type="EMBL" id="MBB6130164.1"/>
    </source>
</evidence>
<sequence>MSSNIDFKALWQQQDVLAKPDIKEVIKKSRQLKKKTRNKLLLTNGLLVAVTTYYVVFLFGGYYPTTITTRIGGLLTIMGFVAYLLVSNGLLVGLFKGHSEVDSFAYLKELLTIKKKQELVETKVVKLYLITLSVGVALFMIEYTIKMGVIWGSVAYICLFAYMAFVYFYLVPRRVRKLRADWAGIIEKLQTINDQLTQIGHLE</sequence>
<dbReference type="Proteomes" id="UP000541583">
    <property type="component" value="Unassembled WGS sequence"/>
</dbReference>
<dbReference type="RefSeq" id="WP_076375972.1">
    <property type="nucleotide sequence ID" value="NZ_FTMG01000012.1"/>
</dbReference>
<keyword evidence="1" id="KW-1133">Transmembrane helix</keyword>
<organism evidence="3 5">
    <name type="scientific">Mucilaginibacter lappiensis</name>
    <dbReference type="NCBI Taxonomy" id="354630"/>
    <lineage>
        <taxon>Bacteria</taxon>
        <taxon>Pseudomonadati</taxon>
        <taxon>Bacteroidota</taxon>
        <taxon>Sphingobacteriia</taxon>
        <taxon>Sphingobacteriales</taxon>
        <taxon>Sphingobacteriaceae</taxon>
        <taxon>Mucilaginibacter</taxon>
    </lineage>
</organism>
<feature type="transmembrane region" description="Helical" evidence="1">
    <location>
        <begin position="74"/>
        <end position="95"/>
    </location>
</feature>
<keyword evidence="4" id="KW-1185">Reference proteome</keyword>
<evidence type="ECO:0000313" key="2">
    <source>
        <dbReference type="EMBL" id="MBB6111499.1"/>
    </source>
</evidence>
<gene>
    <name evidence="3" type="ORF">HDF22_004303</name>
    <name evidence="2" type="ORF">HDF23_004269</name>
</gene>
<dbReference type="EMBL" id="JACHCB010000012">
    <property type="protein sequence ID" value="MBB6111499.1"/>
    <property type="molecule type" value="Genomic_DNA"/>
</dbReference>
<dbReference type="EMBL" id="JACHCA010000013">
    <property type="protein sequence ID" value="MBB6130164.1"/>
    <property type="molecule type" value="Genomic_DNA"/>
</dbReference>
<reference evidence="4 5" key="1">
    <citation type="submission" date="2020-08" db="EMBL/GenBank/DDBJ databases">
        <title>Genomic Encyclopedia of Type Strains, Phase IV (KMG-V): Genome sequencing to study the core and pangenomes of soil and plant-associated prokaryotes.</title>
        <authorList>
            <person name="Whitman W."/>
        </authorList>
    </citation>
    <scope>NUCLEOTIDE SEQUENCE [LARGE SCALE GENOMIC DNA]</scope>
    <source>
        <strain evidence="2 4">ANJLi2</strain>
        <strain evidence="3 5">MP601</strain>
    </source>
</reference>
<keyword evidence="1" id="KW-0812">Transmembrane</keyword>
<dbReference type="STRING" id="354630.SAMN05421821_112120"/>
<dbReference type="Proteomes" id="UP000548326">
    <property type="component" value="Unassembled WGS sequence"/>
</dbReference>
<evidence type="ECO:0000256" key="1">
    <source>
        <dbReference type="SAM" id="Phobius"/>
    </source>
</evidence>
<evidence type="ECO:0000313" key="4">
    <source>
        <dbReference type="Proteomes" id="UP000541583"/>
    </source>
</evidence>
<proteinExistence type="predicted"/>
<feature type="transmembrane region" description="Helical" evidence="1">
    <location>
        <begin position="149"/>
        <end position="170"/>
    </location>
</feature>
<comment type="caution">
    <text evidence="3">The sequence shown here is derived from an EMBL/GenBank/DDBJ whole genome shotgun (WGS) entry which is preliminary data.</text>
</comment>
<name>A0A1N7DWV9_9SPHI</name>